<protein>
    <recommendedName>
        <fullName evidence="5">HIRAN domain-containing protein</fullName>
    </recommendedName>
</protein>
<keyword evidence="4" id="KW-1185">Reference proteome</keyword>
<proteinExistence type="predicted"/>
<dbReference type="Proteomes" id="UP000184291">
    <property type="component" value="Unassembled WGS sequence"/>
</dbReference>
<feature type="compositionally biased region" description="Basic and acidic residues" evidence="1">
    <location>
        <begin position="104"/>
        <end position="141"/>
    </location>
</feature>
<evidence type="ECO:0000256" key="2">
    <source>
        <dbReference type="SAM" id="Phobius"/>
    </source>
</evidence>
<reference evidence="4" key="1">
    <citation type="submission" date="2016-09" db="EMBL/GenBank/DDBJ databases">
        <authorList>
            <person name="Strepis N."/>
        </authorList>
    </citation>
    <scope>NUCLEOTIDE SEQUENCE [LARGE SCALE GENOMIC DNA]</scope>
</reference>
<dbReference type="RefSeq" id="WP_139241021.1">
    <property type="nucleotide sequence ID" value="NZ_FQTT01000016.1"/>
</dbReference>
<evidence type="ECO:0000313" key="4">
    <source>
        <dbReference type="Proteomes" id="UP000184291"/>
    </source>
</evidence>
<dbReference type="OrthoDB" id="9812156at2"/>
<evidence type="ECO:0000256" key="1">
    <source>
        <dbReference type="SAM" id="MobiDB-lite"/>
    </source>
</evidence>
<keyword evidence="2" id="KW-0472">Membrane</keyword>
<organism evidence="3 4">
    <name type="scientific">Actinomyces glycerinitolerans</name>
    <dbReference type="NCBI Taxonomy" id="1892869"/>
    <lineage>
        <taxon>Bacteria</taxon>
        <taxon>Bacillati</taxon>
        <taxon>Actinomycetota</taxon>
        <taxon>Actinomycetes</taxon>
        <taxon>Actinomycetales</taxon>
        <taxon>Actinomycetaceae</taxon>
        <taxon>Actinomyces</taxon>
    </lineage>
</organism>
<feature type="transmembrane region" description="Helical" evidence="2">
    <location>
        <begin position="44"/>
        <end position="63"/>
    </location>
</feature>
<accession>A0A1M4S3F6</accession>
<dbReference type="EMBL" id="FQTT01000016">
    <property type="protein sequence ID" value="SHE26764.1"/>
    <property type="molecule type" value="Genomic_DNA"/>
</dbReference>
<name>A0A1M4S3F6_9ACTO</name>
<dbReference type="Gene3D" id="3.30.70.2330">
    <property type="match status" value="1"/>
</dbReference>
<sequence length="475" mass="51707">MNMKPSGWGIALRVLGVLSTLFAGLGIIGIIGAMSTDDYSAGDAVLGSLILVIPPIVVAVLLFRGAERVDKWAVERAARRAAQAAAARPTPPQPALLHTQPSDESQKAKAAEEKAAKQRQIEAERQAAKEGQEAKRAERKAARAARRKEREEKRAAAAAAARERAQAEQERKDREGYSTASGDWVPPKPLGTLVDPWAPGQSLEVVGEHYRQRVFVRLLGRKPGFDQYGGVEVYGEGILVPDPNNPYGGDGAVAVYFGGEHVGYLAQEDADRYFPTLESMHGNGVLVRVRARVWASRPSAGGEVNARVTLVVPEPAGMFPSNDFPDAPYAVIPTGRRIQVTKEEEHMDVLAGYVRRGVNVDNHVAASLRSINEIRPRSSYECVQVEIDGQRVGVLTKGQSDKLLPLVRHIEQRGYVPIVRAVVKGTKLKADVVLNTADAETIDEDWLDDLGEAITDANIDKMPATTPRPDFDWDD</sequence>
<gene>
    <name evidence="3" type="ORF">ACGLYG10_3018</name>
</gene>
<dbReference type="AlphaFoldDB" id="A0A1M4S3F6"/>
<feature type="transmembrane region" description="Helical" evidence="2">
    <location>
        <begin position="12"/>
        <end position="32"/>
    </location>
</feature>
<feature type="compositionally biased region" description="Basic and acidic residues" evidence="1">
    <location>
        <begin position="148"/>
        <end position="176"/>
    </location>
</feature>
<keyword evidence="2" id="KW-1133">Transmembrane helix</keyword>
<keyword evidence="2" id="KW-0812">Transmembrane</keyword>
<feature type="region of interest" description="Disordered" evidence="1">
    <location>
        <begin position="83"/>
        <end position="184"/>
    </location>
</feature>
<evidence type="ECO:0008006" key="5">
    <source>
        <dbReference type="Google" id="ProtNLM"/>
    </source>
</evidence>
<evidence type="ECO:0000313" key="3">
    <source>
        <dbReference type="EMBL" id="SHE26764.1"/>
    </source>
</evidence>